<organism evidence="6 7">
    <name type="scientific">Rhipicephalus microplus</name>
    <name type="common">Cattle tick</name>
    <name type="synonym">Boophilus microplus</name>
    <dbReference type="NCBI Taxonomy" id="6941"/>
    <lineage>
        <taxon>Eukaryota</taxon>
        <taxon>Metazoa</taxon>
        <taxon>Ecdysozoa</taxon>
        <taxon>Arthropoda</taxon>
        <taxon>Chelicerata</taxon>
        <taxon>Arachnida</taxon>
        <taxon>Acari</taxon>
        <taxon>Parasitiformes</taxon>
        <taxon>Ixodida</taxon>
        <taxon>Ixodoidea</taxon>
        <taxon>Ixodidae</taxon>
        <taxon>Rhipicephalinae</taxon>
        <taxon>Rhipicephalus</taxon>
        <taxon>Boophilus</taxon>
    </lineage>
</organism>
<feature type="region of interest" description="Disordered" evidence="5">
    <location>
        <begin position="150"/>
        <end position="234"/>
    </location>
</feature>
<dbReference type="VEuPathDB" id="VectorBase:LOC119181030"/>
<gene>
    <name evidence="6" type="ORF">HPB51_001484</name>
</gene>
<feature type="compositionally biased region" description="Gly residues" evidence="5">
    <location>
        <begin position="173"/>
        <end position="182"/>
    </location>
</feature>
<evidence type="ECO:0000256" key="5">
    <source>
        <dbReference type="SAM" id="MobiDB-lite"/>
    </source>
</evidence>
<dbReference type="GO" id="GO:0006338">
    <property type="term" value="P:chromatin remodeling"/>
    <property type="evidence" value="ECO:0007669"/>
    <property type="project" value="TreeGrafter"/>
</dbReference>
<comment type="subcellular location">
    <subcellularLocation>
        <location evidence="1">Nucleus</location>
    </subcellularLocation>
</comment>
<name>A0A9J6EVL8_RHIMP</name>
<dbReference type="PANTHER" id="PTHR45685">
    <property type="entry name" value="HELICASE SRCAP-RELATED"/>
    <property type="match status" value="1"/>
</dbReference>
<dbReference type="AlphaFoldDB" id="A0A9J6EVL8"/>
<evidence type="ECO:0000256" key="2">
    <source>
        <dbReference type="ARBA" id="ARBA00022741"/>
    </source>
</evidence>
<dbReference type="GO" id="GO:0016887">
    <property type="term" value="F:ATP hydrolysis activity"/>
    <property type="evidence" value="ECO:0007669"/>
    <property type="project" value="TreeGrafter"/>
</dbReference>
<evidence type="ECO:0000256" key="3">
    <source>
        <dbReference type="ARBA" id="ARBA00022806"/>
    </source>
</evidence>
<keyword evidence="3" id="KW-0378">Hydrolase</keyword>
<protein>
    <submittedName>
        <fullName evidence="6">Uncharacterized protein</fullName>
    </submittedName>
</protein>
<keyword evidence="2" id="KW-0547">Nucleotide-binding</keyword>
<proteinExistence type="predicted"/>
<dbReference type="GO" id="GO:0042393">
    <property type="term" value="F:histone binding"/>
    <property type="evidence" value="ECO:0007669"/>
    <property type="project" value="TreeGrafter"/>
</dbReference>
<reference evidence="6" key="2">
    <citation type="submission" date="2021-09" db="EMBL/GenBank/DDBJ databases">
        <authorList>
            <person name="Jia N."/>
            <person name="Wang J."/>
            <person name="Shi W."/>
            <person name="Du L."/>
            <person name="Sun Y."/>
            <person name="Zhan W."/>
            <person name="Jiang J."/>
            <person name="Wang Q."/>
            <person name="Zhang B."/>
            <person name="Ji P."/>
            <person name="Sakyi L.B."/>
            <person name="Cui X."/>
            <person name="Yuan T."/>
            <person name="Jiang B."/>
            <person name="Yang W."/>
            <person name="Lam T.T.-Y."/>
            <person name="Chang Q."/>
            <person name="Ding S."/>
            <person name="Wang X."/>
            <person name="Zhu J."/>
            <person name="Ruan X."/>
            <person name="Zhao L."/>
            <person name="Wei J."/>
            <person name="Que T."/>
            <person name="Du C."/>
            <person name="Cheng J."/>
            <person name="Dai P."/>
            <person name="Han X."/>
            <person name="Huang E."/>
            <person name="Gao Y."/>
            <person name="Liu J."/>
            <person name="Shao H."/>
            <person name="Ye R."/>
            <person name="Li L."/>
            <person name="Wei W."/>
            <person name="Wang X."/>
            <person name="Wang C."/>
            <person name="Huo Q."/>
            <person name="Li W."/>
            <person name="Guo W."/>
            <person name="Chen H."/>
            <person name="Chen S."/>
            <person name="Zhou L."/>
            <person name="Zhou L."/>
            <person name="Ni X."/>
            <person name="Tian J."/>
            <person name="Zhou Y."/>
            <person name="Sheng Y."/>
            <person name="Liu T."/>
            <person name="Pan Y."/>
            <person name="Xia L."/>
            <person name="Li J."/>
            <person name="Zhao F."/>
            <person name="Cao W."/>
        </authorList>
    </citation>
    <scope>NUCLEOTIDE SEQUENCE</scope>
    <source>
        <strain evidence="6">Rmic-2018</strain>
        <tissue evidence="6">Larvae</tissue>
    </source>
</reference>
<sequence>MGNIAVSLDTAIAACESGPKEGDPSYAAWKEHHHFQKNSDKKAREMEVEAALILFRRSLERHNLRYTTVHCDGDRRSYLALQDDKLTPVERYAMQFLESLQEPLTLEQLKQAEEEIEAQKKDWELGRLKAIKEEEERRAGYRDDEEAPALVYSREDAYTQVPKSGRERRSSRGGSGGVGGAKSGVVAARQVNGTAATPKRVSKRRAAAAVSTTDKGPQQQEETTVPHKKKRALSPVHNHRHNELLPLVQPATTHQRTRHKLGAAPCKALHSSAAGKEEVRPQVANKHPPEHKNQVAKKIKVADKLHSLVCPSSASSLC</sequence>
<dbReference type="Proteomes" id="UP000821866">
    <property type="component" value="Chromosome 1"/>
</dbReference>
<reference evidence="6" key="1">
    <citation type="journal article" date="2020" name="Cell">
        <title>Large-Scale Comparative Analyses of Tick Genomes Elucidate Their Genetic Diversity and Vector Capacities.</title>
        <authorList>
            <consortium name="Tick Genome and Microbiome Consortium (TIGMIC)"/>
            <person name="Jia N."/>
            <person name="Wang J."/>
            <person name="Shi W."/>
            <person name="Du L."/>
            <person name="Sun Y."/>
            <person name="Zhan W."/>
            <person name="Jiang J.F."/>
            <person name="Wang Q."/>
            <person name="Zhang B."/>
            <person name="Ji P."/>
            <person name="Bell-Sakyi L."/>
            <person name="Cui X.M."/>
            <person name="Yuan T.T."/>
            <person name="Jiang B.G."/>
            <person name="Yang W.F."/>
            <person name="Lam T.T."/>
            <person name="Chang Q.C."/>
            <person name="Ding S.J."/>
            <person name="Wang X.J."/>
            <person name="Zhu J.G."/>
            <person name="Ruan X.D."/>
            <person name="Zhao L."/>
            <person name="Wei J.T."/>
            <person name="Ye R.Z."/>
            <person name="Que T.C."/>
            <person name="Du C.H."/>
            <person name="Zhou Y.H."/>
            <person name="Cheng J.X."/>
            <person name="Dai P.F."/>
            <person name="Guo W.B."/>
            <person name="Han X.H."/>
            <person name="Huang E.J."/>
            <person name="Li L.F."/>
            <person name="Wei W."/>
            <person name="Gao Y.C."/>
            <person name="Liu J.Z."/>
            <person name="Shao H.Z."/>
            <person name="Wang X."/>
            <person name="Wang C.C."/>
            <person name="Yang T.C."/>
            <person name="Huo Q.B."/>
            <person name="Li W."/>
            <person name="Chen H.Y."/>
            <person name="Chen S.E."/>
            <person name="Zhou L.G."/>
            <person name="Ni X.B."/>
            <person name="Tian J.H."/>
            <person name="Sheng Y."/>
            <person name="Liu T."/>
            <person name="Pan Y.S."/>
            <person name="Xia L.Y."/>
            <person name="Li J."/>
            <person name="Zhao F."/>
            <person name="Cao W.C."/>
        </authorList>
    </citation>
    <scope>NUCLEOTIDE SEQUENCE</scope>
    <source>
        <strain evidence="6">Rmic-2018</strain>
    </source>
</reference>
<comment type="caution">
    <text evidence="6">The sequence shown here is derived from an EMBL/GenBank/DDBJ whole genome shotgun (WGS) entry which is preliminary data.</text>
</comment>
<keyword evidence="7" id="KW-1185">Reference proteome</keyword>
<keyword evidence="4" id="KW-0067">ATP-binding</keyword>
<evidence type="ECO:0000256" key="4">
    <source>
        <dbReference type="ARBA" id="ARBA00022840"/>
    </source>
</evidence>
<evidence type="ECO:0000256" key="1">
    <source>
        <dbReference type="ARBA" id="ARBA00004123"/>
    </source>
</evidence>
<feature type="region of interest" description="Disordered" evidence="5">
    <location>
        <begin position="270"/>
        <end position="295"/>
    </location>
</feature>
<accession>A0A9J6EVL8</accession>
<dbReference type="PANTHER" id="PTHR45685:SF1">
    <property type="entry name" value="HELICASE SRCAP"/>
    <property type="match status" value="1"/>
</dbReference>
<evidence type="ECO:0000313" key="7">
    <source>
        <dbReference type="Proteomes" id="UP000821866"/>
    </source>
</evidence>
<dbReference type="EMBL" id="JABSTU010000001">
    <property type="protein sequence ID" value="KAH8038370.1"/>
    <property type="molecule type" value="Genomic_DNA"/>
</dbReference>
<dbReference type="GO" id="GO:0000812">
    <property type="term" value="C:Swr1 complex"/>
    <property type="evidence" value="ECO:0007669"/>
    <property type="project" value="TreeGrafter"/>
</dbReference>
<feature type="compositionally biased region" description="Polar residues" evidence="5">
    <location>
        <begin position="214"/>
        <end position="223"/>
    </location>
</feature>
<dbReference type="GO" id="GO:0004386">
    <property type="term" value="F:helicase activity"/>
    <property type="evidence" value="ECO:0007669"/>
    <property type="project" value="UniProtKB-KW"/>
</dbReference>
<dbReference type="GO" id="GO:0005524">
    <property type="term" value="F:ATP binding"/>
    <property type="evidence" value="ECO:0007669"/>
    <property type="project" value="UniProtKB-KW"/>
</dbReference>
<evidence type="ECO:0000313" key="6">
    <source>
        <dbReference type="EMBL" id="KAH8038370.1"/>
    </source>
</evidence>
<dbReference type="InterPro" id="IPR050520">
    <property type="entry name" value="INO80/SWR1_helicase"/>
</dbReference>
<keyword evidence="3" id="KW-0347">Helicase</keyword>
<dbReference type="GO" id="GO:0003677">
    <property type="term" value="F:DNA binding"/>
    <property type="evidence" value="ECO:0007669"/>
    <property type="project" value="UniProtKB-KW"/>
</dbReference>